<feature type="region of interest" description="Disordered" evidence="7">
    <location>
        <begin position="142"/>
        <end position="164"/>
    </location>
</feature>
<evidence type="ECO:0000313" key="11">
    <source>
        <dbReference type="Proteomes" id="UP000827721"/>
    </source>
</evidence>
<feature type="domain" description="HTH myb-type" evidence="9">
    <location>
        <begin position="8"/>
        <end position="50"/>
    </location>
</feature>
<dbReference type="PROSITE" id="PS50090">
    <property type="entry name" value="MYB_LIKE"/>
    <property type="match status" value="1"/>
</dbReference>
<dbReference type="PANTHER" id="PTHR45675:SF30">
    <property type="entry name" value="TRANSCRIPTION FACTOR MYB62"/>
    <property type="match status" value="1"/>
</dbReference>
<dbReference type="PANTHER" id="PTHR45675">
    <property type="entry name" value="MYB TRANSCRIPTION FACTOR-RELATED-RELATED"/>
    <property type="match status" value="1"/>
</dbReference>
<evidence type="ECO:0000313" key="10">
    <source>
        <dbReference type="EMBL" id="KAH7571141.1"/>
    </source>
</evidence>
<evidence type="ECO:0000256" key="4">
    <source>
        <dbReference type="ARBA" id="ARBA00023125"/>
    </source>
</evidence>
<protein>
    <submittedName>
        <fullName evidence="10">Uncharacterized protein</fullName>
    </submittedName>
</protein>
<organism evidence="10 11">
    <name type="scientific">Xanthoceras sorbifolium</name>
    <dbReference type="NCBI Taxonomy" id="99658"/>
    <lineage>
        <taxon>Eukaryota</taxon>
        <taxon>Viridiplantae</taxon>
        <taxon>Streptophyta</taxon>
        <taxon>Embryophyta</taxon>
        <taxon>Tracheophyta</taxon>
        <taxon>Spermatophyta</taxon>
        <taxon>Magnoliopsida</taxon>
        <taxon>eudicotyledons</taxon>
        <taxon>Gunneridae</taxon>
        <taxon>Pentapetalae</taxon>
        <taxon>rosids</taxon>
        <taxon>malvids</taxon>
        <taxon>Sapindales</taxon>
        <taxon>Sapindaceae</taxon>
        <taxon>Xanthoceroideae</taxon>
        <taxon>Xanthoceras</taxon>
    </lineage>
</organism>
<sequence>MEVEEETELRRGPWTLEEDTLLSHYISRHGLKRTGKSCRLRWLNYLKPDIKRGNLTPQEQLLILELHSKWGNSFVTSSSSSTPLPSTVIYNSNNLPKEIMNSNSGTNPCVFSSEFVKFCDLKTEIPDHKPVETPVHVINGSGNSAVYNNSNSSNNRNSSSSQIPDDSYSYVGCCGYYDMEGGTGGFNNLGGDPMTEELVVGTYDDMYNLSERQVADGDWLSSDLGDAFWNMDDIWQFRV</sequence>
<evidence type="ECO:0000256" key="3">
    <source>
        <dbReference type="ARBA" id="ARBA00023015"/>
    </source>
</evidence>
<evidence type="ECO:0000256" key="2">
    <source>
        <dbReference type="ARBA" id="ARBA00022737"/>
    </source>
</evidence>
<dbReference type="InterPro" id="IPR017930">
    <property type="entry name" value="Myb_dom"/>
</dbReference>
<evidence type="ECO:0000259" key="8">
    <source>
        <dbReference type="PROSITE" id="PS50090"/>
    </source>
</evidence>
<keyword evidence="6" id="KW-0539">Nucleus</keyword>
<reference evidence="10 11" key="1">
    <citation type="submission" date="2021-02" db="EMBL/GenBank/DDBJ databases">
        <title>Plant Genome Project.</title>
        <authorList>
            <person name="Zhang R.-G."/>
        </authorList>
    </citation>
    <scope>NUCLEOTIDE SEQUENCE [LARGE SCALE GENOMIC DNA]</scope>
    <source>
        <tissue evidence="10">Leaves</tissue>
    </source>
</reference>
<evidence type="ECO:0000256" key="1">
    <source>
        <dbReference type="ARBA" id="ARBA00004123"/>
    </source>
</evidence>
<evidence type="ECO:0000256" key="7">
    <source>
        <dbReference type="SAM" id="MobiDB-lite"/>
    </source>
</evidence>
<dbReference type="Pfam" id="PF00249">
    <property type="entry name" value="Myb_DNA-binding"/>
    <property type="match status" value="1"/>
</dbReference>
<dbReference type="PROSITE" id="PS51294">
    <property type="entry name" value="HTH_MYB"/>
    <property type="match status" value="1"/>
</dbReference>
<keyword evidence="2" id="KW-0677">Repeat</keyword>
<dbReference type="SUPFAM" id="SSF46689">
    <property type="entry name" value="Homeodomain-like"/>
    <property type="match status" value="1"/>
</dbReference>
<evidence type="ECO:0000259" key="9">
    <source>
        <dbReference type="PROSITE" id="PS51294"/>
    </source>
</evidence>
<dbReference type="Proteomes" id="UP000827721">
    <property type="component" value="Unassembled WGS sequence"/>
</dbReference>
<keyword evidence="5" id="KW-0804">Transcription</keyword>
<dbReference type="InterPro" id="IPR001005">
    <property type="entry name" value="SANT/Myb"/>
</dbReference>
<evidence type="ECO:0000256" key="5">
    <source>
        <dbReference type="ARBA" id="ARBA00023163"/>
    </source>
</evidence>
<dbReference type="CDD" id="cd00167">
    <property type="entry name" value="SANT"/>
    <property type="match status" value="1"/>
</dbReference>
<comment type="caution">
    <text evidence="10">The sequence shown here is derived from an EMBL/GenBank/DDBJ whole genome shotgun (WGS) entry which is preliminary data.</text>
</comment>
<dbReference type="EMBL" id="JAFEMO010000005">
    <property type="protein sequence ID" value="KAH7571141.1"/>
    <property type="molecule type" value="Genomic_DNA"/>
</dbReference>
<dbReference type="SMART" id="SM00717">
    <property type="entry name" value="SANT"/>
    <property type="match status" value="1"/>
</dbReference>
<keyword evidence="3" id="KW-0805">Transcription regulation</keyword>
<proteinExistence type="predicted"/>
<dbReference type="InterPro" id="IPR009057">
    <property type="entry name" value="Homeodomain-like_sf"/>
</dbReference>
<keyword evidence="11" id="KW-1185">Reference proteome</keyword>
<keyword evidence="4" id="KW-0238">DNA-binding</keyword>
<comment type="subcellular location">
    <subcellularLocation>
        <location evidence="1">Nucleus</location>
    </subcellularLocation>
</comment>
<dbReference type="Gene3D" id="1.10.10.60">
    <property type="entry name" value="Homeodomain-like"/>
    <property type="match status" value="1"/>
</dbReference>
<dbReference type="InterPro" id="IPR044676">
    <property type="entry name" value="EOBI/EOBII-like_plant"/>
</dbReference>
<feature type="domain" description="Myb-like" evidence="8">
    <location>
        <begin position="6"/>
        <end position="46"/>
    </location>
</feature>
<accession>A0ABQ8I3C3</accession>
<evidence type="ECO:0000256" key="6">
    <source>
        <dbReference type="ARBA" id="ARBA00023242"/>
    </source>
</evidence>
<gene>
    <name evidence="10" type="ORF">JRO89_XS05G0258700</name>
</gene>
<name>A0ABQ8I3C3_9ROSI</name>